<evidence type="ECO:0000256" key="1">
    <source>
        <dbReference type="ARBA" id="ARBA00022468"/>
    </source>
</evidence>
<dbReference type="Proteomes" id="UP000794436">
    <property type="component" value="Unassembled WGS sequence"/>
</dbReference>
<dbReference type="Pfam" id="PF13516">
    <property type="entry name" value="LRR_6"/>
    <property type="match status" value="1"/>
</dbReference>
<dbReference type="AlphaFoldDB" id="A0A8K1FE58"/>
<dbReference type="GO" id="GO:0006913">
    <property type="term" value="P:nucleocytoplasmic transport"/>
    <property type="evidence" value="ECO:0007669"/>
    <property type="project" value="TreeGrafter"/>
</dbReference>
<keyword evidence="3" id="KW-0677">Repeat</keyword>
<keyword evidence="2" id="KW-0433">Leucine-rich repeat</keyword>
<dbReference type="GO" id="GO:0031267">
    <property type="term" value="F:small GTPase binding"/>
    <property type="evidence" value="ECO:0007669"/>
    <property type="project" value="TreeGrafter"/>
</dbReference>
<name>A0A8K1FE58_PYTOL</name>
<dbReference type="SMART" id="SM00368">
    <property type="entry name" value="LRR_RI"/>
    <property type="match status" value="4"/>
</dbReference>
<dbReference type="Gene3D" id="3.80.10.10">
    <property type="entry name" value="Ribonuclease Inhibitor"/>
    <property type="match status" value="1"/>
</dbReference>
<feature type="region of interest" description="Disordered" evidence="5">
    <location>
        <begin position="421"/>
        <end position="492"/>
    </location>
</feature>
<keyword evidence="1" id="KW-0343">GTPase activation</keyword>
<reference evidence="6" key="1">
    <citation type="submission" date="2019-03" db="EMBL/GenBank/DDBJ databases">
        <title>Long read genome sequence of the mycoparasitic Pythium oligandrum ATCC 38472 isolated from sugarbeet rhizosphere.</title>
        <authorList>
            <person name="Gaulin E."/>
        </authorList>
    </citation>
    <scope>NUCLEOTIDE SEQUENCE</scope>
    <source>
        <strain evidence="6">ATCC 38472_TT</strain>
    </source>
</reference>
<gene>
    <name evidence="6" type="ORF">Poli38472_007216</name>
</gene>
<feature type="region of interest" description="Disordered" evidence="5">
    <location>
        <begin position="359"/>
        <end position="403"/>
    </location>
</feature>
<protein>
    <submittedName>
        <fullName evidence="6">Uncharacterized protein</fullName>
    </submittedName>
</protein>
<dbReference type="GO" id="GO:0005634">
    <property type="term" value="C:nucleus"/>
    <property type="evidence" value="ECO:0007669"/>
    <property type="project" value="TreeGrafter"/>
</dbReference>
<feature type="compositionally biased region" description="Acidic residues" evidence="5">
    <location>
        <begin position="366"/>
        <end position="378"/>
    </location>
</feature>
<proteinExistence type="predicted"/>
<evidence type="ECO:0000256" key="3">
    <source>
        <dbReference type="ARBA" id="ARBA00022737"/>
    </source>
</evidence>
<feature type="coiled-coil region" evidence="4">
    <location>
        <begin position="564"/>
        <end position="617"/>
    </location>
</feature>
<dbReference type="PANTHER" id="PTHR24113">
    <property type="entry name" value="RAN GTPASE-ACTIVATING PROTEIN 1"/>
    <property type="match status" value="1"/>
</dbReference>
<accession>A0A8K1FE58</accession>
<evidence type="ECO:0000313" key="7">
    <source>
        <dbReference type="Proteomes" id="UP000794436"/>
    </source>
</evidence>
<comment type="caution">
    <text evidence="6">The sequence shown here is derived from an EMBL/GenBank/DDBJ whole genome shotgun (WGS) entry which is preliminary data.</text>
</comment>
<feature type="compositionally biased region" description="Low complexity" evidence="5">
    <location>
        <begin position="448"/>
        <end position="462"/>
    </location>
</feature>
<dbReference type="GO" id="GO:0048471">
    <property type="term" value="C:perinuclear region of cytoplasm"/>
    <property type="evidence" value="ECO:0007669"/>
    <property type="project" value="TreeGrafter"/>
</dbReference>
<evidence type="ECO:0000256" key="2">
    <source>
        <dbReference type="ARBA" id="ARBA00022614"/>
    </source>
</evidence>
<dbReference type="InterPro" id="IPR001611">
    <property type="entry name" value="Leu-rich_rpt"/>
</dbReference>
<keyword evidence="4" id="KW-0175">Coiled coil</keyword>
<keyword evidence="7" id="KW-1185">Reference proteome</keyword>
<feature type="compositionally biased region" description="Acidic residues" evidence="5">
    <location>
        <begin position="424"/>
        <end position="435"/>
    </location>
</feature>
<dbReference type="InterPro" id="IPR032675">
    <property type="entry name" value="LRR_dom_sf"/>
</dbReference>
<dbReference type="SUPFAM" id="SSF52047">
    <property type="entry name" value="RNI-like"/>
    <property type="match status" value="1"/>
</dbReference>
<organism evidence="6 7">
    <name type="scientific">Pythium oligandrum</name>
    <name type="common">Mycoparasitic fungus</name>
    <dbReference type="NCBI Taxonomy" id="41045"/>
    <lineage>
        <taxon>Eukaryota</taxon>
        <taxon>Sar</taxon>
        <taxon>Stramenopiles</taxon>
        <taxon>Oomycota</taxon>
        <taxon>Peronosporomycetes</taxon>
        <taxon>Pythiales</taxon>
        <taxon>Pythiaceae</taxon>
        <taxon>Pythium</taxon>
    </lineage>
</organism>
<evidence type="ECO:0000313" key="6">
    <source>
        <dbReference type="EMBL" id="TMW59071.1"/>
    </source>
</evidence>
<evidence type="ECO:0000256" key="5">
    <source>
        <dbReference type="SAM" id="MobiDB-lite"/>
    </source>
</evidence>
<dbReference type="InterPro" id="IPR027038">
    <property type="entry name" value="RanGap"/>
</dbReference>
<sequence length="796" mass="87606">MIMTSRVTGRPSSASPRASCVLRSPTQTLSVDGFEVLPRDIAKFRIEAIELHEHHMDKQLAIDKLDRLYTACAPTLRTLHLEDCVLSDRVLSFTAERLAQLNVRLEHLVLRRCRQLSMTALLAVSTLCTSTLVTLELSSCHLARQAGIILGQSLQCCHDLRRVVLADNNLRDGGLRAVVDALRVAKQLDGAEGACSVLEELDIARNGVTSTGFNSLATLRIVSLIASGNGVTSVGSILLSNKRLECLELARNPLSEDGLRELVTLLCRSEGSRLRELNIQQCDVSVSGEAFLLQMLVQNKHNVKLEQLLVGERPRLDELADTDDEEDSHDTLDLARQRFQELKTTIERHIPKLTVHVLPIGTPSISDDDDPTDTEDASSETKSEMTVGPENLLTMDQQPTPGRLIRRELLERKEFLRRHSEELPLADDDDLDSGETADNTPVKPPRPHSSGSSSRPASSRAPTVLTHRRSEASLVDEDEAMDPNNMSRRSSSFANNLNMASSSSAALTRTLTANSSFGLPMHPSLDDVASQFSIDPPSSIGGGASSLLPVDVEYIVSRTIETLNRNFEQKLAQLLMRMEFQQQEKNTTQLQSLVAKVEACERAIPRLEARLDVLADRIATSSAHVVKMQSELQTQLQQIKQDAAMKTTSASSSISPSTPLSVMMQNQVDDMVSTRVRNSEQLLQSEFARLRRESTSTSSNGGTPQSIVDAVSVHLTQFKREFDANQSTVLRQFTENIVKDSLRVEDRLQQMEGKVAHLEGVIQAEQQASLLALEAISEAFTTAPGSVAHPSSMSRR</sequence>
<evidence type="ECO:0000256" key="4">
    <source>
        <dbReference type="SAM" id="Coils"/>
    </source>
</evidence>
<dbReference type="EMBL" id="SPLM01000110">
    <property type="protein sequence ID" value="TMW59071.1"/>
    <property type="molecule type" value="Genomic_DNA"/>
</dbReference>
<dbReference type="PANTHER" id="PTHR24113:SF12">
    <property type="entry name" value="RAN GTPASE-ACTIVATING PROTEIN 1"/>
    <property type="match status" value="1"/>
</dbReference>
<dbReference type="GO" id="GO:0005096">
    <property type="term" value="F:GTPase activator activity"/>
    <property type="evidence" value="ECO:0007669"/>
    <property type="project" value="UniProtKB-KW"/>
</dbReference>
<dbReference type="GO" id="GO:0005829">
    <property type="term" value="C:cytosol"/>
    <property type="evidence" value="ECO:0007669"/>
    <property type="project" value="TreeGrafter"/>
</dbReference>
<dbReference type="OrthoDB" id="120976at2759"/>